<comment type="caution">
    <text evidence="1">The sequence shown here is derived from an EMBL/GenBank/DDBJ whole genome shotgun (WGS) entry which is preliminary data.</text>
</comment>
<proteinExistence type="predicted"/>
<accession>A0ACC2PGX8</accession>
<evidence type="ECO:0000313" key="2">
    <source>
        <dbReference type="Proteomes" id="UP001239111"/>
    </source>
</evidence>
<dbReference type="EMBL" id="CM056741">
    <property type="protein sequence ID" value="KAJ8682701.1"/>
    <property type="molecule type" value="Genomic_DNA"/>
</dbReference>
<protein>
    <submittedName>
        <fullName evidence="1">Uncharacterized protein</fullName>
    </submittedName>
</protein>
<dbReference type="Proteomes" id="UP001239111">
    <property type="component" value="Chromosome 1"/>
</dbReference>
<keyword evidence="2" id="KW-1185">Reference proteome</keyword>
<organism evidence="1 2">
    <name type="scientific">Eretmocerus hayati</name>
    <dbReference type="NCBI Taxonomy" id="131215"/>
    <lineage>
        <taxon>Eukaryota</taxon>
        <taxon>Metazoa</taxon>
        <taxon>Ecdysozoa</taxon>
        <taxon>Arthropoda</taxon>
        <taxon>Hexapoda</taxon>
        <taxon>Insecta</taxon>
        <taxon>Pterygota</taxon>
        <taxon>Neoptera</taxon>
        <taxon>Endopterygota</taxon>
        <taxon>Hymenoptera</taxon>
        <taxon>Apocrita</taxon>
        <taxon>Proctotrupomorpha</taxon>
        <taxon>Chalcidoidea</taxon>
        <taxon>Aphelinidae</taxon>
        <taxon>Aphelininae</taxon>
        <taxon>Eretmocerus</taxon>
    </lineage>
</organism>
<sequence>MSKYNVFQIFPNTLSTSLQDLVDVGLDSVPYGIAEIEEVKNSWNQHLVPLGSKSIQHRIAKLTTVYESDDAVSSVKDLFYTKQRERKSWWRRISENPSIYHLSELKKERGKEFIEIEARFPFGNIVVETIHFKRNAKNFFKDENSSNLRIVEHVTSLDWGCLTLLCDGYVEIEGSKELQMHPTLMPFKVYCKAIVDHEDDENTKKDLNDLTLYLIELLREKNVESIIMNNAKKPDKIRVAYIITVNSESLKTGLVKLVCQRTLCGEDVHITDIVQRVLYLCYNA</sequence>
<reference evidence="1" key="1">
    <citation type="submission" date="2023-04" db="EMBL/GenBank/DDBJ databases">
        <title>A chromosome-level genome assembly of the parasitoid wasp Eretmocerus hayati.</title>
        <authorList>
            <person name="Zhong Y."/>
            <person name="Liu S."/>
            <person name="Liu Y."/>
        </authorList>
    </citation>
    <scope>NUCLEOTIDE SEQUENCE</scope>
    <source>
        <strain evidence="1">ZJU_SS_LIU_2023</strain>
    </source>
</reference>
<gene>
    <name evidence="1" type="ORF">QAD02_018493</name>
</gene>
<name>A0ACC2PGX8_9HYME</name>
<evidence type="ECO:0000313" key="1">
    <source>
        <dbReference type="EMBL" id="KAJ8682701.1"/>
    </source>
</evidence>